<gene>
    <name evidence="2" type="ORF">ACD_80C00007G0002</name>
</gene>
<evidence type="ECO:0000313" key="2">
    <source>
        <dbReference type="EMBL" id="EKD25653.1"/>
    </source>
</evidence>
<sequence>MIALLDDAQRRGVKIDIIIPYDTDIKSLNKINYYYINKLTDMNINFYAIKQMNHAKMMIIDDKEGVIGSQNIDHLSFSHNFEIGAFFKEKELVDKLITIFDQRKKKSVSYTTLDIRLTMWDKVIRALYRTIFYII</sequence>
<dbReference type="PANTHER" id="PTHR21248:SF22">
    <property type="entry name" value="PHOSPHOLIPASE D"/>
    <property type="match status" value="1"/>
</dbReference>
<dbReference type="PROSITE" id="PS50035">
    <property type="entry name" value="PLD"/>
    <property type="match status" value="1"/>
</dbReference>
<dbReference type="InterPro" id="IPR001736">
    <property type="entry name" value="PLipase_D/transphosphatidylase"/>
</dbReference>
<name>K1XZC6_9BACT</name>
<reference evidence="2" key="1">
    <citation type="journal article" date="2012" name="Science">
        <title>Fermentation, hydrogen, and sulfur metabolism in multiple uncultivated bacterial phyla.</title>
        <authorList>
            <person name="Wrighton K.C."/>
            <person name="Thomas B.C."/>
            <person name="Sharon I."/>
            <person name="Miller C.S."/>
            <person name="Castelle C.J."/>
            <person name="VerBerkmoes N.C."/>
            <person name="Wilkins M.J."/>
            <person name="Hettich R.L."/>
            <person name="Lipton M.S."/>
            <person name="Williams K.H."/>
            <person name="Long P.E."/>
            <person name="Banfield J.F."/>
        </authorList>
    </citation>
    <scope>NUCLEOTIDE SEQUENCE [LARGE SCALE GENOMIC DNA]</scope>
</reference>
<accession>K1XZC6</accession>
<dbReference type="Gene3D" id="3.30.870.10">
    <property type="entry name" value="Endonuclease Chain A"/>
    <property type="match status" value="1"/>
</dbReference>
<dbReference type="InterPro" id="IPR025202">
    <property type="entry name" value="PLD-like_dom"/>
</dbReference>
<dbReference type="GO" id="GO:0030572">
    <property type="term" value="F:phosphatidyltransferase activity"/>
    <property type="evidence" value="ECO:0007669"/>
    <property type="project" value="UniProtKB-ARBA"/>
</dbReference>
<protein>
    <recommendedName>
        <fullName evidence="1">PLD phosphodiesterase domain-containing protein</fullName>
    </recommendedName>
</protein>
<organism evidence="2">
    <name type="scientific">uncultured bacterium</name>
    <name type="common">gcode 4</name>
    <dbReference type="NCBI Taxonomy" id="1234023"/>
    <lineage>
        <taxon>Bacteria</taxon>
        <taxon>environmental samples</taxon>
    </lineage>
</organism>
<dbReference type="PANTHER" id="PTHR21248">
    <property type="entry name" value="CARDIOLIPIN SYNTHASE"/>
    <property type="match status" value="1"/>
</dbReference>
<dbReference type="SUPFAM" id="SSF56024">
    <property type="entry name" value="Phospholipase D/nuclease"/>
    <property type="match status" value="1"/>
</dbReference>
<dbReference type="Pfam" id="PF13091">
    <property type="entry name" value="PLDc_2"/>
    <property type="match status" value="1"/>
</dbReference>
<evidence type="ECO:0000259" key="1">
    <source>
        <dbReference type="PROSITE" id="PS50035"/>
    </source>
</evidence>
<dbReference type="EMBL" id="AMFJ01036014">
    <property type="protein sequence ID" value="EKD25653.1"/>
    <property type="molecule type" value="Genomic_DNA"/>
</dbReference>
<comment type="caution">
    <text evidence="2">The sequence shown here is derived from an EMBL/GenBank/DDBJ whole genome shotgun (WGS) entry which is preliminary data.</text>
</comment>
<feature type="domain" description="PLD phosphodiesterase" evidence="1">
    <location>
        <begin position="49"/>
        <end position="76"/>
    </location>
</feature>
<proteinExistence type="predicted"/>
<dbReference type="GO" id="GO:0032049">
    <property type="term" value="P:cardiolipin biosynthetic process"/>
    <property type="evidence" value="ECO:0007669"/>
    <property type="project" value="UniProtKB-ARBA"/>
</dbReference>
<dbReference type="AlphaFoldDB" id="K1XZC6"/>